<proteinExistence type="predicted"/>
<dbReference type="Proteomes" id="UP000007014">
    <property type="component" value="Chromosome 10"/>
</dbReference>
<keyword evidence="3" id="KW-1185">Reference proteome</keyword>
<dbReference type="EMBL" id="AP006492">
    <property type="protein sequence ID" value="BAM80278.1"/>
    <property type="molecule type" value="Genomic_DNA"/>
</dbReference>
<dbReference type="KEGG" id="cme:CYME_CMJ151C"/>
<dbReference type="PANTHER" id="PTHR47485:SF1">
    <property type="entry name" value="THYLAKOID LUMENAL 17.4 KDA PROTEIN, CHLOROPLASTIC"/>
    <property type="match status" value="1"/>
</dbReference>
<dbReference type="Gene3D" id="2.160.20.80">
    <property type="entry name" value="E3 ubiquitin-protein ligase SopA"/>
    <property type="match status" value="1"/>
</dbReference>
<dbReference type="SUPFAM" id="SSF141571">
    <property type="entry name" value="Pentapeptide repeat-like"/>
    <property type="match status" value="1"/>
</dbReference>
<dbReference type="OrthoDB" id="9989223at2759"/>
<dbReference type="Pfam" id="PF00805">
    <property type="entry name" value="Pentapeptide"/>
    <property type="match status" value="2"/>
</dbReference>
<dbReference type="GeneID" id="16993930"/>
<evidence type="ECO:0000313" key="3">
    <source>
        <dbReference type="Proteomes" id="UP000007014"/>
    </source>
</evidence>
<dbReference type="AlphaFoldDB" id="M1VHE3"/>
<gene>
    <name evidence="2" type="ORF">CYME_CMJ151C</name>
</gene>
<dbReference type="InterPro" id="IPR001646">
    <property type="entry name" value="5peptide_repeat"/>
</dbReference>
<reference evidence="2 3" key="1">
    <citation type="journal article" date="2004" name="Nature">
        <title>Genome sequence of the ultrasmall unicellular red alga Cyanidioschyzon merolae 10D.</title>
        <authorList>
            <person name="Matsuzaki M."/>
            <person name="Misumi O."/>
            <person name="Shin-i T."/>
            <person name="Maruyama S."/>
            <person name="Takahara M."/>
            <person name="Miyagishima S."/>
            <person name="Mori T."/>
            <person name="Nishida K."/>
            <person name="Yagisawa F."/>
            <person name="Nishida K."/>
            <person name="Yoshida Y."/>
            <person name="Nishimura Y."/>
            <person name="Nakao S."/>
            <person name="Kobayashi T."/>
            <person name="Momoyama Y."/>
            <person name="Higashiyama T."/>
            <person name="Minoda A."/>
            <person name="Sano M."/>
            <person name="Nomoto H."/>
            <person name="Oishi K."/>
            <person name="Hayashi H."/>
            <person name="Ohta F."/>
            <person name="Nishizaka S."/>
            <person name="Haga S."/>
            <person name="Miura S."/>
            <person name="Morishita T."/>
            <person name="Kabeya Y."/>
            <person name="Terasawa K."/>
            <person name="Suzuki Y."/>
            <person name="Ishii Y."/>
            <person name="Asakawa S."/>
            <person name="Takano H."/>
            <person name="Ohta N."/>
            <person name="Kuroiwa H."/>
            <person name="Tanaka K."/>
            <person name="Shimizu N."/>
            <person name="Sugano S."/>
            <person name="Sato N."/>
            <person name="Nozaki H."/>
            <person name="Ogasawara N."/>
            <person name="Kohara Y."/>
            <person name="Kuroiwa T."/>
        </authorList>
    </citation>
    <scope>NUCLEOTIDE SEQUENCE [LARGE SCALE GENOMIC DNA]</scope>
    <source>
        <strain evidence="2 3">10D</strain>
    </source>
</reference>
<dbReference type="HOGENOM" id="CLU_967590_0_0_1"/>
<dbReference type="PANTHER" id="PTHR47485">
    <property type="entry name" value="THYLAKOID LUMENAL 17.4 KDA PROTEIN, CHLOROPLASTIC"/>
    <property type="match status" value="1"/>
</dbReference>
<accession>M1VHE3</accession>
<sequence length="288" mass="31467">MTKFAPALDDLGVVAPAPRQRYVTVAFIGTGVQLGTRSAISNTGRFLWERAFAGSDAKRLRVRHQCREGRLRLGSPVAPRASWGTPGQRLSNLTQSLAVGLYMVPLLFCFVDPMGLFAAPSPAFKLPPVDMTDPNRCNLTSSTIGQANAARDKFLDGRFCDLRGRDFSGYDLSGVLLEGATADEARFRSTQLSKAYAPGFKCRRCDFEDAVVDRVNFENADLSGSVFRNAVLSDSMFSDGTNVRDVDFTDVYIGEYGLRRLCRNPTLDGENPLTGAPTRASLGCRAER</sequence>
<dbReference type="Gramene" id="CMJ151CT">
    <property type="protein sequence ID" value="CMJ151CT"/>
    <property type="gene ID" value="CMJ151C"/>
</dbReference>
<evidence type="ECO:0000256" key="1">
    <source>
        <dbReference type="ARBA" id="ARBA00022737"/>
    </source>
</evidence>
<dbReference type="STRING" id="280699.M1VHE3"/>
<reference evidence="2 3" key="2">
    <citation type="journal article" date="2007" name="BMC Biol.">
        <title>A 100%-complete sequence reveals unusually simple genomic features in the hot-spring red alga Cyanidioschyzon merolae.</title>
        <authorList>
            <person name="Nozaki H."/>
            <person name="Takano H."/>
            <person name="Misumi O."/>
            <person name="Terasawa K."/>
            <person name="Matsuzaki M."/>
            <person name="Maruyama S."/>
            <person name="Nishida K."/>
            <person name="Yagisawa F."/>
            <person name="Yoshida Y."/>
            <person name="Fujiwara T."/>
            <person name="Takio S."/>
            <person name="Tamura K."/>
            <person name="Chung S.J."/>
            <person name="Nakamura S."/>
            <person name="Kuroiwa H."/>
            <person name="Tanaka K."/>
            <person name="Sato N."/>
            <person name="Kuroiwa T."/>
        </authorList>
    </citation>
    <scope>NUCLEOTIDE SEQUENCE [LARGE SCALE GENOMIC DNA]</scope>
    <source>
        <strain evidence="2 3">10D</strain>
    </source>
</reference>
<keyword evidence="1" id="KW-0677">Repeat</keyword>
<name>M1VHE3_CYAM1</name>
<evidence type="ECO:0000313" key="2">
    <source>
        <dbReference type="EMBL" id="BAM80278.1"/>
    </source>
</evidence>
<protein>
    <submittedName>
        <fullName evidence="2">Similar to thylakoid lumenal 17.4 kD protein, chloroplast</fullName>
    </submittedName>
</protein>
<dbReference type="eggNOG" id="ENOG502QTR1">
    <property type="taxonomic scope" value="Eukaryota"/>
</dbReference>
<organism evidence="2 3">
    <name type="scientific">Cyanidioschyzon merolae (strain NIES-3377 / 10D)</name>
    <name type="common">Unicellular red alga</name>
    <dbReference type="NCBI Taxonomy" id="280699"/>
    <lineage>
        <taxon>Eukaryota</taxon>
        <taxon>Rhodophyta</taxon>
        <taxon>Bangiophyceae</taxon>
        <taxon>Cyanidiales</taxon>
        <taxon>Cyanidiaceae</taxon>
        <taxon>Cyanidioschyzon</taxon>
    </lineage>
</organism>
<dbReference type="RefSeq" id="XP_005534885.1">
    <property type="nucleotide sequence ID" value="XM_005534828.1"/>
</dbReference>